<protein>
    <submittedName>
        <fullName evidence="10">Iron ABC transporter permease</fullName>
    </submittedName>
</protein>
<evidence type="ECO:0000256" key="8">
    <source>
        <dbReference type="RuleBase" id="RU363032"/>
    </source>
</evidence>
<keyword evidence="7 8" id="KW-0472">Membrane</keyword>
<evidence type="ECO:0000256" key="7">
    <source>
        <dbReference type="ARBA" id="ARBA00023136"/>
    </source>
</evidence>
<feature type="transmembrane region" description="Helical" evidence="8">
    <location>
        <begin position="427"/>
        <end position="453"/>
    </location>
</feature>
<keyword evidence="2 8" id="KW-0813">Transport</keyword>
<feature type="transmembrane region" description="Helical" evidence="8">
    <location>
        <begin position="218"/>
        <end position="240"/>
    </location>
</feature>
<keyword evidence="6 8" id="KW-1133">Transmembrane helix</keyword>
<evidence type="ECO:0000259" key="9">
    <source>
        <dbReference type="PROSITE" id="PS50928"/>
    </source>
</evidence>
<evidence type="ECO:0000256" key="2">
    <source>
        <dbReference type="ARBA" id="ARBA00022448"/>
    </source>
</evidence>
<evidence type="ECO:0000256" key="4">
    <source>
        <dbReference type="ARBA" id="ARBA00022519"/>
    </source>
</evidence>
<dbReference type="PANTHER" id="PTHR43357:SF4">
    <property type="entry name" value="INNER MEMBRANE ABC TRANSPORTER PERMEASE PROTEIN YDCV"/>
    <property type="match status" value="1"/>
</dbReference>
<feature type="transmembrane region" description="Helical" evidence="8">
    <location>
        <begin position="123"/>
        <end position="142"/>
    </location>
</feature>
<feature type="domain" description="ABC transmembrane type-1" evidence="9">
    <location>
        <begin position="394"/>
        <end position="584"/>
    </location>
</feature>
<dbReference type="RefSeq" id="WP_315572040.1">
    <property type="nucleotide sequence ID" value="NZ_CP118868.1"/>
</dbReference>
<evidence type="ECO:0000313" key="10">
    <source>
        <dbReference type="EMBL" id="WEG36022.1"/>
    </source>
</evidence>
<sequence length="599" mass="65369">MKKFRHRLKAFIAQPANIILIIFAVALTLLTLYPLMELLYNTFVINATDAAVFVDLKRGMLSLRSWQKILFTAANKYSLINFYRPLGNSLLYAVLSAIFALIFGGTVAWLITRSNLKAKSFISAAFVFPYILPSWTLALFWINMFRNPNVGIGVPGFIYSLTGWSAPSWFVYGLFPLVIVSGLHYAPFAYIFIGGILRNMDANLEEAATVLKTPRRRIFTAITLPIVKPAVLSTFLLVFASVMGSYAVPVYLGSPVGFFVLTTKMKMLQTTAVGQAYIIATIMVMSGSTVLLLNNLLVGKRQSYTTITGKSSQISLVNLKSGRYIIAALLCVLMVFTCILPLISFALESIIIKAGDYSLANMTLNYWIGRSGSVSSLAGGSSGILLDNLVWQAGKNSLLLSVVCAVLAGSFGLIIGYAVVRKKNTRLANFVSGMSFFPYLIPSMAFSAIYLAISTQFSFLANSFLLLALVGTVKYLPFASRSGINSMLQLSKEIEEAALVYGVSWPKRMVKIIMPIQKAAIISGFLLPFVSCMRELSLFVMLTSAKTQTLTTILMAYSEKGASQYGNAINLLIIILVLVINFAVNKLTGASIDKGIGGN</sequence>
<comment type="similarity">
    <text evidence="8">Belongs to the binding-protein-dependent transport system permease family.</text>
</comment>
<dbReference type="SUPFAM" id="SSF161098">
    <property type="entry name" value="MetI-like"/>
    <property type="match status" value="2"/>
</dbReference>
<comment type="subcellular location">
    <subcellularLocation>
        <location evidence="1">Cell inner membrane</location>
        <topology evidence="1">Multi-pass membrane protein</topology>
    </subcellularLocation>
    <subcellularLocation>
        <location evidence="8">Cell membrane</location>
        <topology evidence="8">Multi-pass membrane protein</topology>
    </subcellularLocation>
</comment>
<dbReference type="PANTHER" id="PTHR43357">
    <property type="entry name" value="INNER MEMBRANE ABC TRANSPORTER PERMEASE PROTEIN YDCV"/>
    <property type="match status" value="1"/>
</dbReference>
<feature type="transmembrane region" description="Helical" evidence="8">
    <location>
        <begin position="275"/>
        <end position="293"/>
    </location>
</feature>
<feature type="domain" description="ABC transmembrane type-1" evidence="9">
    <location>
        <begin position="86"/>
        <end position="294"/>
    </location>
</feature>
<reference evidence="10 11" key="1">
    <citation type="submission" date="2023-02" db="EMBL/GenBank/DDBJ databases">
        <title>Novel Oscillospiraceae bacterial genomes.</title>
        <authorList>
            <person name="Srinivasan S."/>
            <person name="Austin M.N."/>
            <person name="Fiedler T.L."/>
            <person name="Strenk S.M."/>
            <person name="Agnew K.J."/>
            <person name="Nagana Gowda G.A."/>
            <person name="Raftery D."/>
            <person name="Beamer M.A."/>
            <person name="Achilles S.L."/>
            <person name="Wiesenfeld H.C."/>
            <person name="Fredricks D.N."/>
            <person name="Hillier S.L."/>
        </authorList>
    </citation>
    <scope>NUCLEOTIDE SEQUENCE [LARGE SCALE GENOMIC DNA]</scope>
    <source>
        <strain evidence="10 11">CHIC02 1186E3-8</strain>
    </source>
</reference>
<dbReference type="EMBL" id="CP118868">
    <property type="protein sequence ID" value="WEG36022.1"/>
    <property type="molecule type" value="Genomic_DNA"/>
</dbReference>
<dbReference type="Proteomes" id="UP001220478">
    <property type="component" value="Chromosome"/>
</dbReference>
<evidence type="ECO:0000313" key="11">
    <source>
        <dbReference type="Proteomes" id="UP001220478"/>
    </source>
</evidence>
<feature type="transmembrane region" description="Helical" evidence="8">
    <location>
        <begin position="519"/>
        <end position="545"/>
    </location>
</feature>
<keyword evidence="5 8" id="KW-0812">Transmembrane</keyword>
<feature type="transmembrane region" description="Helical" evidence="8">
    <location>
        <begin position="324"/>
        <end position="347"/>
    </location>
</feature>
<dbReference type="InterPro" id="IPR000515">
    <property type="entry name" value="MetI-like"/>
</dbReference>
<name>A0ABY8C603_9FIRM</name>
<accession>A0ABY8C603</accession>
<keyword evidence="3" id="KW-1003">Cell membrane</keyword>
<evidence type="ECO:0000256" key="1">
    <source>
        <dbReference type="ARBA" id="ARBA00004429"/>
    </source>
</evidence>
<feature type="transmembrane region" description="Helical" evidence="8">
    <location>
        <begin position="169"/>
        <end position="197"/>
    </location>
</feature>
<dbReference type="CDD" id="cd06261">
    <property type="entry name" value="TM_PBP2"/>
    <property type="match status" value="2"/>
</dbReference>
<evidence type="ECO:0000256" key="6">
    <source>
        <dbReference type="ARBA" id="ARBA00022989"/>
    </source>
</evidence>
<keyword evidence="4" id="KW-0997">Cell inner membrane</keyword>
<gene>
    <name evidence="10" type="ORF">PYS61_02295</name>
</gene>
<proteinExistence type="inferred from homology"/>
<dbReference type="InterPro" id="IPR035906">
    <property type="entry name" value="MetI-like_sf"/>
</dbReference>
<feature type="transmembrane region" description="Helical" evidence="8">
    <location>
        <begin position="90"/>
        <end position="111"/>
    </location>
</feature>
<keyword evidence="11" id="KW-1185">Reference proteome</keyword>
<dbReference type="Pfam" id="PF00528">
    <property type="entry name" value="BPD_transp_1"/>
    <property type="match status" value="2"/>
</dbReference>
<evidence type="ECO:0000256" key="5">
    <source>
        <dbReference type="ARBA" id="ARBA00022692"/>
    </source>
</evidence>
<feature type="transmembrane region" description="Helical" evidence="8">
    <location>
        <begin position="459"/>
        <end position="478"/>
    </location>
</feature>
<feature type="transmembrane region" description="Helical" evidence="8">
    <location>
        <begin position="12"/>
        <end position="33"/>
    </location>
</feature>
<dbReference type="PROSITE" id="PS50928">
    <property type="entry name" value="ABC_TM1"/>
    <property type="match status" value="2"/>
</dbReference>
<organism evidence="10 11">
    <name type="scientific">Amygdalobacter indicium</name>
    <dbReference type="NCBI Taxonomy" id="3029272"/>
    <lineage>
        <taxon>Bacteria</taxon>
        <taxon>Bacillati</taxon>
        <taxon>Bacillota</taxon>
        <taxon>Clostridia</taxon>
        <taxon>Eubacteriales</taxon>
        <taxon>Oscillospiraceae</taxon>
        <taxon>Amygdalobacter</taxon>
    </lineage>
</organism>
<dbReference type="Gene3D" id="1.10.3720.10">
    <property type="entry name" value="MetI-like"/>
    <property type="match status" value="2"/>
</dbReference>
<feature type="transmembrane region" description="Helical" evidence="8">
    <location>
        <begin position="565"/>
        <end position="584"/>
    </location>
</feature>
<evidence type="ECO:0000256" key="3">
    <source>
        <dbReference type="ARBA" id="ARBA00022475"/>
    </source>
</evidence>
<feature type="transmembrane region" description="Helical" evidence="8">
    <location>
        <begin position="398"/>
        <end position="420"/>
    </location>
</feature>